<feature type="transmembrane region" description="Helical" evidence="7">
    <location>
        <begin position="529"/>
        <end position="554"/>
    </location>
</feature>
<feature type="transmembrane region" description="Helical" evidence="7">
    <location>
        <begin position="351"/>
        <end position="368"/>
    </location>
</feature>
<feature type="transmembrane region" description="Helical" evidence="7">
    <location>
        <begin position="596"/>
        <end position="617"/>
    </location>
</feature>
<feature type="transmembrane region" description="Helical" evidence="7">
    <location>
        <begin position="561"/>
        <end position="584"/>
    </location>
</feature>
<keyword evidence="2 7" id="KW-0812">Transmembrane</keyword>
<accession>A0A9Q8QSN8</accession>
<dbReference type="PANTHER" id="PTHR23502:SF59">
    <property type="entry name" value="MULTIDRUG TRANSPORTER, PUTATIVE (AFU_ORTHOLOGUE AFUA_1G10370)-RELATED"/>
    <property type="match status" value="1"/>
</dbReference>
<dbReference type="OrthoDB" id="9986881at2759"/>
<evidence type="ECO:0000313" key="9">
    <source>
        <dbReference type="EMBL" id="UNI24923.1"/>
    </source>
</evidence>
<comment type="subcellular location">
    <subcellularLocation>
        <location evidence="1">Membrane</location>
        <topology evidence="1">Multi-pass membrane protein</topology>
    </subcellularLocation>
</comment>
<gene>
    <name evidence="9" type="ORF">JDV02_010640</name>
</gene>
<dbReference type="GO" id="GO:0022857">
    <property type="term" value="F:transmembrane transporter activity"/>
    <property type="evidence" value="ECO:0007669"/>
    <property type="project" value="InterPro"/>
</dbReference>
<dbReference type="SUPFAM" id="SSF103473">
    <property type="entry name" value="MFS general substrate transporter"/>
    <property type="match status" value="1"/>
</dbReference>
<feature type="transmembrane region" description="Helical" evidence="7">
    <location>
        <begin position="227"/>
        <end position="246"/>
    </location>
</feature>
<organism evidence="9 10">
    <name type="scientific">Purpureocillium takamizusanense</name>
    <dbReference type="NCBI Taxonomy" id="2060973"/>
    <lineage>
        <taxon>Eukaryota</taxon>
        <taxon>Fungi</taxon>
        <taxon>Dikarya</taxon>
        <taxon>Ascomycota</taxon>
        <taxon>Pezizomycotina</taxon>
        <taxon>Sordariomycetes</taxon>
        <taxon>Hypocreomycetidae</taxon>
        <taxon>Hypocreales</taxon>
        <taxon>Ophiocordycipitaceae</taxon>
        <taxon>Purpureocillium</taxon>
    </lineage>
</organism>
<evidence type="ECO:0000313" key="10">
    <source>
        <dbReference type="Proteomes" id="UP000829364"/>
    </source>
</evidence>
<keyword evidence="10" id="KW-1185">Reference proteome</keyword>
<dbReference type="PANTHER" id="PTHR23502">
    <property type="entry name" value="MAJOR FACILITATOR SUPERFAMILY"/>
    <property type="match status" value="1"/>
</dbReference>
<dbReference type="InterPro" id="IPR036259">
    <property type="entry name" value="MFS_trans_sf"/>
</dbReference>
<dbReference type="AlphaFoldDB" id="A0A9Q8QSN8"/>
<evidence type="ECO:0000259" key="8">
    <source>
        <dbReference type="PROSITE" id="PS50850"/>
    </source>
</evidence>
<dbReference type="Pfam" id="PF07690">
    <property type="entry name" value="MFS_1"/>
    <property type="match status" value="1"/>
</dbReference>
<dbReference type="CDD" id="cd17323">
    <property type="entry name" value="MFS_Tpo1_MDR_like"/>
    <property type="match status" value="1"/>
</dbReference>
<dbReference type="EMBL" id="CP086366">
    <property type="protein sequence ID" value="UNI24923.1"/>
    <property type="molecule type" value="Genomic_DNA"/>
</dbReference>
<keyword evidence="4 7" id="KW-0472">Membrane</keyword>
<evidence type="ECO:0000256" key="4">
    <source>
        <dbReference type="ARBA" id="ARBA00023136"/>
    </source>
</evidence>
<feature type="domain" description="Major facilitator superfamily (MFS) profile" evidence="8">
    <location>
        <begin position="192"/>
        <end position="622"/>
    </location>
</feature>
<sequence length="634" mass="68441">MPAADDKDHQEGHDDSSSLRRPTSRGRQIGSGHHEDDIERLEDLASTTTTSDDQLDDAGSILTTEEKRQEFDGHRPTQHEMRAGSLSRSRSRHSRGRSHSAATTSGNNNATGAAAPALSNGSAMMGGGGPPLARTVTRRDTVLSRIRSRNAVPQFTHPLAHVATSEAEIVDFDGKDDPYHPLNWPTRKKVTTTLLYGLVTMTATWASSSYSAGTPQIAREFGVGTQVATLGTTLFLFGFGVGPLLWAPLSEVFGRRMAVMTPMFVALCFSFASATAKDLQTLMLTRFFGAFFASAPVTNTGGVLGDLFSPAWRGIAMAGYAMAVVGGPALGPIVSAAVAQEPSLGWRWTEYLTGILQAAVLVVAVIFIDESYPPKLLVYKARRLRHESGNWALHARFEEWDVSVGELARKFLVRPVQLLLTPICFLVALYASFCYGILYMQLGAIPIIFGEQRGWGQLVSTLPFLCIMIGASIGCSLNVYNQTLYNKSYHAAGDRAVPEKRLPPMMLGSVLFSASQFLVGWTADPSIHWIVPCIGLVMLGAGFFTIFQAALNYLVDTFQAYAASAVAANTFLRSCFAGAFPLVVGPLFHNIGVGPGSSITGGFAALLIPVPFVFYVYGKRIRASSKWSKASVFD</sequence>
<feature type="compositionally biased region" description="Basic and acidic residues" evidence="6">
    <location>
        <begin position="64"/>
        <end position="82"/>
    </location>
</feature>
<feature type="transmembrane region" description="Helical" evidence="7">
    <location>
        <begin position="462"/>
        <end position="481"/>
    </location>
</feature>
<feature type="transmembrane region" description="Helical" evidence="7">
    <location>
        <begin position="288"/>
        <end position="308"/>
    </location>
</feature>
<dbReference type="PROSITE" id="PS50850">
    <property type="entry name" value="MFS"/>
    <property type="match status" value="1"/>
</dbReference>
<dbReference type="Gene3D" id="1.20.1250.20">
    <property type="entry name" value="MFS general substrate transporter like domains"/>
    <property type="match status" value="1"/>
</dbReference>
<dbReference type="InterPro" id="IPR011701">
    <property type="entry name" value="MFS"/>
</dbReference>
<evidence type="ECO:0000256" key="2">
    <source>
        <dbReference type="ARBA" id="ARBA00022692"/>
    </source>
</evidence>
<feature type="compositionally biased region" description="Low complexity" evidence="6">
    <location>
        <begin position="99"/>
        <end position="121"/>
    </location>
</feature>
<dbReference type="InterPro" id="IPR020846">
    <property type="entry name" value="MFS_dom"/>
</dbReference>
<feature type="transmembrane region" description="Helical" evidence="7">
    <location>
        <begin position="320"/>
        <end position="339"/>
    </location>
</feature>
<dbReference type="RefSeq" id="XP_047848404.1">
    <property type="nucleotide sequence ID" value="XM_047992390.1"/>
</dbReference>
<proteinExistence type="predicted"/>
<protein>
    <recommendedName>
        <fullName evidence="8">Major facilitator superfamily (MFS) profile domain-containing protein</fullName>
    </recommendedName>
</protein>
<dbReference type="FunFam" id="1.20.1250.20:FF:000011">
    <property type="entry name" value="MFS multidrug transporter, putative"/>
    <property type="match status" value="1"/>
</dbReference>
<dbReference type="GeneID" id="72072583"/>
<dbReference type="Proteomes" id="UP000829364">
    <property type="component" value="Chromosome 13"/>
</dbReference>
<feature type="compositionally biased region" description="Basic and acidic residues" evidence="6">
    <location>
        <begin position="1"/>
        <end position="18"/>
    </location>
</feature>
<keyword evidence="5" id="KW-0325">Glycoprotein</keyword>
<feature type="transmembrane region" description="Helical" evidence="7">
    <location>
        <begin position="418"/>
        <end position="442"/>
    </location>
</feature>
<dbReference type="KEGG" id="ptkz:JDV02_010640"/>
<evidence type="ECO:0000256" key="3">
    <source>
        <dbReference type="ARBA" id="ARBA00022989"/>
    </source>
</evidence>
<feature type="transmembrane region" description="Helical" evidence="7">
    <location>
        <begin position="258"/>
        <end position="276"/>
    </location>
</feature>
<evidence type="ECO:0000256" key="1">
    <source>
        <dbReference type="ARBA" id="ARBA00004141"/>
    </source>
</evidence>
<feature type="compositionally biased region" description="Basic residues" evidence="6">
    <location>
        <begin position="89"/>
        <end position="98"/>
    </location>
</feature>
<evidence type="ECO:0000256" key="6">
    <source>
        <dbReference type="SAM" id="MobiDB-lite"/>
    </source>
</evidence>
<evidence type="ECO:0000256" key="5">
    <source>
        <dbReference type="ARBA" id="ARBA00023180"/>
    </source>
</evidence>
<reference evidence="9" key="1">
    <citation type="submission" date="2021-11" db="EMBL/GenBank/DDBJ databases">
        <title>Purpureocillium_takamizusanense_genome.</title>
        <authorList>
            <person name="Nguyen N.-H."/>
        </authorList>
    </citation>
    <scope>NUCLEOTIDE SEQUENCE</scope>
    <source>
        <strain evidence="9">PT3</strain>
    </source>
</reference>
<feature type="region of interest" description="Disordered" evidence="6">
    <location>
        <begin position="1"/>
        <end position="134"/>
    </location>
</feature>
<name>A0A9Q8QSN8_9HYPO</name>
<keyword evidence="3 7" id="KW-1133">Transmembrane helix</keyword>
<dbReference type="GO" id="GO:0005886">
    <property type="term" value="C:plasma membrane"/>
    <property type="evidence" value="ECO:0007669"/>
    <property type="project" value="TreeGrafter"/>
</dbReference>
<feature type="compositionally biased region" description="Basic and acidic residues" evidence="6">
    <location>
        <begin position="32"/>
        <end position="43"/>
    </location>
</feature>
<evidence type="ECO:0000256" key="7">
    <source>
        <dbReference type="SAM" id="Phobius"/>
    </source>
</evidence>